<organism evidence="2">
    <name type="scientific">Caldilineaceae bacterium SB0664_bin_27</name>
    <dbReference type="NCBI Taxonomy" id="2605260"/>
    <lineage>
        <taxon>Bacteria</taxon>
        <taxon>Bacillati</taxon>
        <taxon>Chloroflexota</taxon>
        <taxon>Caldilineae</taxon>
        <taxon>Caldilineales</taxon>
        <taxon>Caldilineaceae</taxon>
    </lineage>
</organism>
<comment type="caution">
    <text evidence="2">The sequence shown here is derived from an EMBL/GenBank/DDBJ whole genome shotgun (WGS) entry which is preliminary data.</text>
</comment>
<dbReference type="Pfam" id="PF13692">
    <property type="entry name" value="Glyco_trans_1_4"/>
    <property type="match status" value="1"/>
</dbReference>
<sequence>MKIAVLSSQLPSPERAKTGGVAYVAHRLANALTKRGHELTVFTTDESPPDACYQVRKVLSARHLNPLRAWLWLWRLASRYAAQDFSDFDIIHAHGNNAMIRRPGPPLVRTLHGAAWAEAIHATTWKRRLWYLSVVPMELWETATAPRVVADSASTRNYAPGIDLVIPISVDSQVFSPGPDLNEQLQHRHPTILFVGTLAGRKRGQMLLEIFQNEIRPALPDAELWLVAEKEVQEPGVVCFSTPDEQTLADLYRRAWVFCLPSTYEGFGVPYIEALASGTPVVATPNDGAREVLEEGRWGILASPIELGAALLSLLQDSARRQRMAQQGLERVAVFNQTQVVDAYESLFEETIRSASGRS</sequence>
<dbReference type="CDD" id="cd03801">
    <property type="entry name" value="GT4_PimA-like"/>
    <property type="match status" value="1"/>
</dbReference>
<gene>
    <name evidence="2" type="ORF">F4Y42_03645</name>
</gene>
<dbReference type="PANTHER" id="PTHR12526">
    <property type="entry name" value="GLYCOSYLTRANSFERASE"/>
    <property type="match status" value="1"/>
</dbReference>
<dbReference type="GO" id="GO:0016740">
    <property type="term" value="F:transferase activity"/>
    <property type="evidence" value="ECO:0007669"/>
    <property type="project" value="UniProtKB-KW"/>
</dbReference>
<reference evidence="2" key="1">
    <citation type="submission" date="2019-09" db="EMBL/GenBank/DDBJ databases">
        <title>Characterisation of the sponge microbiome using genome-centric metagenomics.</title>
        <authorList>
            <person name="Engelberts J.P."/>
            <person name="Robbins S.J."/>
            <person name="De Goeij J.M."/>
            <person name="Aranda M."/>
            <person name="Bell S.C."/>
            <person name="Webster N.S."/>
        </authorList>
    </citation>
    <scope>NUCLEOTIDE SEQUENCE</scope>
    <source>
        <strain evidence="2">SB0664_bin_27</strain>
    </source>
</reference>
<name>A0A6B0YNM7_9CHLR</name>
<feature type="domain" description="Glycosyltransferase subfamily 4-like N-terminal" evidence="1">
    <location>
        <begin position="19"/>
        <end position="158"/>
    </location>
</feature>
<accession>A0A6B0YNM7</accession>
<dbReference type="EMBL" id="VXRG01000035">
    <property type="protein sequence ID" value="MXY92523.1"/>
    <property type="molecule type" value="Genomic_DNA"/>
</dbReference>
<keyword evidence="2" id="KW-0808">Transferase</keyword>
<dbReference type="Pfam" id="PF13439">
    <property type="entry name" value="Glyco_transf_4"/>
    <property type="match status" value="1"/>
</dbReference>
<evidence type="ECO:0000313" key="2">
    <source>
        <dbReference type="EMBL" id="MXY92523.1"/>
    </source>
</evidence>
<evidence type="ECO:0000259" key="1">
    <source>
        <dbReference type="Pfam" id="PF13439"/>
    </source>
</evidence>
<proteinExistence type="predicted"/>
<dbReference type="InterPro" id="IPR028098">
    <property type="entry name" value="Glyco_trans_4-like_N"/>
</dbReference>
<protein>
    <submittedName>
        <fullName evidence="2">Glycosyltransferase family 4 protein</fullName>
    </submittedName>
</protein>
<dbReference type="AlphaFoldDB" id="A0A6B0YNM7"/>
<dbReference type="Gene3D" id="3.40.50.2000">
    <property type="entry name" value="Glycogen Phosphorylase B"/>
    <property type="match status" value="2"/>
</dbReference>
<dbReference type="SUPFAM" id="SSF53756">
    <property type="entry name" value="UDP-Glycosyltransferase/glycogen phosphorylase"/>
    <property type="match status" value="1"/>
</dbReference>